<dbReference type="SUPFAM" id="SSF52833">
    <property type="entry name" value="Thioredoxin-like"/>
    <property type="match status" value="1"/>
</dbReference>
<dbReference type="CDD" id="cd02947">
    <property type="entry name" value="TRX_family"/>
    <property type="match status" value="1"/>
</dbReference>
<dbReference type="InterPro" id="IPR036249">
    <property type="entry name" value="Thioredoxin-like_sf"/>
</dbReference>
<evidence type="ECO:0000313" key="1">
    <source>
        <dbReference type="EMBL" id="MBP1039470.1"/>
    </source>
</evidence>
<dbReference type="AlphaFoldDB" id="A0A940P1S5"/>
<dbReference type="EMBL" id="JAEEGA010000001">
    <property type="protein sequence ID" value="MBP1039470.1"/>
    <property type="molecule type" value="Genomic_DNA"/>
</dbReference>
<dbReference type="Gene3D" id="3.40.30.10">
    <property type="entry name" value="Glutaredoxin"/>
    <property type="match status" value="1"/>
</dbReference>
<dbReference type="InterPro" id="IPR046698">
    <property type="entry name" value="PedC-like"/>
</dbReference>
<dbReference type="RefSeq" id="WP_209524375.1">
    <property type="nucleotide sequence ID" value="NZ_JAEEGA010000001.1"/>
</dbReference>
<proteinExistence type="predicted"/>
<gene>
    <name evidence="1" type="ORF">I6N95_00480</name>
</gene>
<sequence>MKKIIIIIAFAAFILGGCSKQTSSPTETTGTDITVTSSTSDAAVLAYEKEVKGLTELSLDDLKTKLAEPTAFLIYLGKPTCEYCQAFVPKLTASLKEQPQTVYYFDVTEADTNLEIKELLASLELEYVPAFLRISNSGKTIETFDKKNGELSAFLKS</sequence>
<accession>A0A940P1S5</accession>
<comment type="caution">
    <text evidence="1">The sequence shown here is derived from an EMBL/GenBank/DDBJ whole genome shotgun (WGS) entry which is preliminary data.</text>
</comment>
<dbReference type="Proteomes" id="UP000674938">
    <property type="component" value="Unassembled WGS sequence"/>
</dbReference>
<dbReference type="Pfam" id="PF20207">
    <property type="entry name" value="DUF6568"/>
    <property type="match status" value="1"/>
</dbReference>
<dbReference type="PROSITE" id="PS51257">
    <property type="entry name" value="PROKAR_LIPOPROTEIN"/>
    <property type="match status" value="1"/>
</dbReference>
<protein>
    <submittedName>
        <fullName evidence="1">Thioredoxin family protein</fullName>
    </submittedName>
</protein>
<organism evidence="1 2">
    <name type="scientific">Vagococcus allomyrinae</name>
    <dbReference type="NCBI Taxonomy" id="2794353"/>
    <lineage>
        <taxon>Bacteria</taxon>
        <taxon>Bacillati</taxon>
        <taxon>Bacillota</taxon>
        <taxon>Bacilli</taxon>
        <taxon>Lactobacillales</taxon>
        <taxon>Enterococcaceae</taxon>
        <taxon>Vagococcus</taxon>
    </lineage>
</organism>
<name>A0A940P1S5_9ENTE</name>
<keyword evidence="2" id="KW-1185">Reference proteome</keyword>
<reference evidence="1" key="1">
    <citation type="submission" date="2020-12" db="EMBL/GenBank/DDBJ databases">
        <title>Vagococcus allomyrinae sp. nov. and Enterococcus lavae sp. nov., isolated from the larvae of Allomyrina dichotoma.</title>
        <authorList>
            <person name="Lee S.D."/>
        </authorList>
    </citation>
    <scope>NUCLEOTIDE SEQUENCE</scope>
    <source>
        <strain evidence="1">BWB3-3</strain>
    </source>
</reference>
<evidence type="ECO:0000313" key="2">
    <source>
        <dbReference type="Proteomes" id="UP000674938"/>
    </source>
</evidence>